<reference evidence="1 2" key="1">
    <citation type="submission" date="2023-08" db="EMBL/GenBank/DDBJ databases">
        <title>Black Yeasts Isolated from many extreme environments.</title>
        <authorList>
            <person name="Coleine C."/>
            <person name="Stajich J.E."/>
            <person name="Selbmann L."/>
        </authorList>
    </citation>
    <scope>NUCLEOTIDE SEQUENCE [LARGE SCALE GENOMIC DNA]</scope>
    <source>
        <strain evidence="1 2">CCFEE 6328</strain>
    </source>
</reference>
<comment type="caution">
    <text evidence="1">The sequence shown here is derived from an EMBL/GenBank/DDBJ whole genome shotgun (WGS) entry which is preliminary data.</text>
</comment>
<dbReference type="Proteomes" id="UP001345691">
    <property type="component" value="Unassembled WGS sequence"/>
</dbReference>
<protein>
    <submittedName>
        <fullName evidence="1">60S ribosomal protein L23A</fullName>
    </submittedName>
</protein>
<organism evidence="1 2">
    <name type="scientific">Exophiala sideris</name>
    <dbReference type="NCBI Taxonomy" id="1016849"/>
    <lineage>
        <taxon>Eukaryota</taxon>
        <taxon>Fungi</taxon>
        <taxon>Dikarya</taxon>
        <taxon>Ascomycota</taxon>
        <taxon>Pezizomycotina</taxon>
        <taxon>Eurotiomycetes</taxon>
        <taxon>Chaetothyriomycetidae</taxon>
        <taxon>Chaetothyriales</taxon>
        <taxon>Herpotrichiellaceae</taxon>
        <taxon>Exophiala</taxon>
    </lineage>
</organism>
<sequence>MSKRGRGGASGNKLKMTLGLPVYVYPNPISFTQFSLPQPRSRVLERLYVRVLASGSSPGLVET</sequence>
<evidence type="ECO:0000313" key="1">
    <source>
        <dbReference type="EMBL" id="KAK5063863.1"/>
    </source>
</evidence>
<gene>
    <name evidence="1" type="primary">RPL23A_1</name>
    <name evidence="1" type="ORF">LTR69_003629</name>
</gene>
<dbReference type="GO" id="GO:0005840">
    <property type="term" value="C:ribosome"/>
    <property type="evidence" value="ECO:0007669"/>
    <property type="project" value="UniProtKB-KW"/>
</dbReference>
<keyword evidence="1" id="KW-0689">Ribosomal protein</keyword>
<evidence type="ECO:0000313" key="2">
    <source>
        <dbReference type="Proteomes" id="UP001345691"/>
    </source>
</evidence>
<name>A0ABR0JGN1_9EURO</name>
<keyword evidence="2" id="KW-1185">Reference proteome</keyword>
<dbReference type="EMBL" id="JAVRRF010000006">
    <property type="protein sequence ID" value="KAK5063863.1"/>
    <property type="molecule type" value="Genomic_DNA"/>
</dbReference>
<proteinExistence type="predicted"/>
<keyword evidence="1" id="KW-0687">Ribonucleoprotein</keyword>
<accession>A0ABR0JGN1</accession>